<sequence>MVDLHRRLTGAAICGALSLAALPAFAEGARVSLACDRVTVCSEAGTCADAEGQVSFVLAPVDTDATGAGAYELTIDGGASLAAQAMSFAGPYLWAPALGHRETLTFTSETSALWLRQTIETGTTAPPSAEIDFLTCRILP</sequence>
<gene>
    <name evidence="2" type="ORF">CEW88_07535</name>
</gene>
<protein>
    <submittedName>
        <fullName evidence="2">Uncharacterized protein</fullName>
    </submittedName>
</protein>
<dbReference type="EMBL" id="CP022189">
    <property type="protein sequence ID" value="AWI83543.1"/>
    <property type="molecule type" value="Genomic_DNA"/>
</dbReference>
<keyword evidence="1" id="KW-0732">Signal</keyword>
<feature type="signal peptide" evidence="1">
    <location>
        <begin position="1"/>
        <end position="26"/>
    </location>
</feature>
<name>A0A2U8HCP1_9RHOB</name>
<reference evidence="2 3" key="1">
    <citation type="submission" date="2017-06" db="EMBL/GenBank/DDBJ databases">
        <title>Yangia sp. YSBP01 complete genome sequence.</title>
        <authorList>
            <person name="Woo J.-H."/>
            <person name="Kim H.-S."/>
        </authorList>
    </citation>
    <scope>NUCLEOTIDE SEQUENCE [LARGE SCALE GENOMIC DNA]</scope>
    <source>
        <strain evidence="2 3">YSBP01</strain>
    </source>
</reference>
<organism evidence="2 3">
    <name type="scientific">Alloyangia pacifica</name>
    <dbReference type="NCBI Taxonomy" id="311180"/>
    <lineage>
        <taxon>Bacteria</taxon>
        <taxon>Pseudomonadati</taxon>
        <taxon>Pseudomonadota</taxon>
        <taxon>Alphaproteobacteria</taxon>
        <taxon>Rhodobacterales</taxon>
        <taxon>Roseobacteraceae</taxon>
        <taxon>Alloyangia</taxon>
    </lineage>
</organism>
<dbReference type="Proteomes" id="UP000244915">
    <property type="component" value="Chromosome 1"/>
</dbReference>
<dbReference type="RefSeq" id="WP_108965596.1">
    <property type="nucleotide sequence ID" value="NZ_CP022189.1"/>
</dbReference>
<dbReference type="OrthoDB" id="7867511at2"/>
<evidence type="ECO:0000313" key="2">
    <source>
        <dbReference type="EMBL" id="AWI83543.1"/>
    </source>
</evidence>
<dbReference type="AlphaFoldDB" id="A0A2U8HCP1"/>
<evidence type="ECO:0000256" key="1">
    <source>
        <dbReference type="SAM" id="SignalP"/>
    </source>
</evidence>
<proteinExistence type="predicted"/>
<accession>A0A2U8HCP1</accession>
<evidence type="ECO:0000313" key="3">
    <source>
        <dbReference type="Proteomes" id="UP000244915"/>
    </source>
</evidence>
<feature type="chain" id="PRO_5015987185" evidence="1">
    <location>
        <begin position="27"/>
        <end position="140"/>
    </location>
</feature>
<dbReference type="KEGG" id="ypac:CEW88_07535"/>